<evidence type="ECO:0000256" key="2">
    <source>
        <dbReference type="ARBA" id="ARBA00023015"/>
    </source>
</evidence>
<feature type="region of interest" description="Disordered" evidence="6">
    <location>
        <begin position="1"/>
        <end position="29"/>
    </location>
</feature>
<evidence type="ECO:0000256" key="1">
    <source>
        <dbReference type="ARBA" id="ARBA00004123"/>
    </source>
</evidence>
<feature type="compositionally biased region" description="Basic and acidic residues" evidence="6">
    <location>
        <begin position="1"/>
        <end position="13"/>
    </location>
</feature>
<dbReference type="PANTHER" id="PTHR13690:SF80">
    <property type="entry name" value="BZIP TRANSCRIPTION FACTOR FAMILY PROTEIN-RELATED"/>
    <property type="match status" value="1"/>
</dbReference>
<feature type="compositionally biased region" description="Pro residues" evidence="6">
    <location>
        <begin position="49"/>
        <end position="60"/>
    </location>
</feature>
<dbReference type="InterPro" id="IPR046347">
    <property type="entry name" value="bZIP_sf"/>
</dbReference>
<accession>A0A8J5GHF9</accession>
<proteinExistence type="predicted"/>
<dbReference type="CDD" id="cd14703">
    <property type="entry name" value="bZIP_plant_RF2"/>
    <property type="match status" value="1"/>
</dbReference>
<reference evidence="8 9" key="1">
    <citation type="submission" date="2020-08" db="EMBL/GenBank/DDBJ databases">
        <title>Plant Genome Project.</title>
        <authorList>
            <person name="Zhang R.-G."/>
        </authorList>
    </citation>
    <scope>NUCLEOTIDE SEQUENCE [LARGE SCALE GENOMIC DNA]</scope>
    <source>
        <tissue evidence="8">Rhizome</tissue>
    </source>
</reference>
<dbReference type="Proteomes" id="UP000734854">
    <property type="component" value="Unassembled WGS sequence"/>
</dbReference>
<dbReference type="GO" id="GO:0003700">
    <property type="term" value="F:DNA-binding transcription factor activity"/>
    <property type="evidence" value="ECO:0007669"/>
    <property type="project" value="InterPro"/>
</dbReference>
<feature type="domain" description="BZIP" evidence="7">
    <location>
        <begin position="307"/>
        <end position="373"/>
    </location>
</feature>
<name>A0A8J5GHF9_ZINOF</name>
<feature type="region of interest" description="Disordered" evidence="6">
    <location>
        <begin position="430"/>
        <end position="450"/>
    </location>
</feature>
<feature type="compositionally biased region" description="Low complexity" evidence="6">
    <location>
        <begin position="430"/>
        <end position="441"/>
    </location>
</feature>
<comment type="subcellular location">
    <subcellularLocation>
        <location evidence="1">Nucleus</location>
    </subcellularLocation>
</comment>
<protein>
    <recommendedName>
        <fullName evidence="7">BZIP domain-containing protein</fullName>
    </recommendedName>
</protein>
<feature type="compositionally biased region" description="Low complexity" evidence="6">
    <location>
        <begin position="199"/>
        <end position="214"/>
    </location>
</feature>
<evidence type="ECO:0000259" key="7">
    <source>
        <dbReference type="SMART" id="SM00338"/>
    </source>
</evidence>
<dbReference type="InterPro" id="IPR044759">
    <property type="entry name" value="bZIP_RF2"/>
</dbReference>
<feature type="compositionally biased region" description="Basic and acidic residues" evidence="6">
    <location>
        <begin position="181"/>
        <end position="190"/>
    </location>
</feature>
<evidence type="ECO:0000256" key="5">
    <source>
        <dbReference type="ARBA" id="ARBA00023242"/>
    </source>
</evidence>
<comment type="caution">
    <text evidence="8">The sequence shown here is derived from an EMBL/GenBank/DDBJ whole genome shotgun (WGS) entry which is preliminary data.</text>
</comment>
<dbReference type="InterPro" id="IPR004827">
    <property type="entry name" value="bZIP"/>
</dbReference>
<keyword evidence="4" id="KW-0804">Transcription</keyword>
<dbReference type="PANTHER" id="PTHR13690">
    <property type="entry name" value="TRANSCRIPTION FACTOR POSF21-RELATED"/>
    <property type="match status" value="1"/>
</dbReference>
<feature type="region of interest" description="Disordered" evidence="6">
    <location>
        <begin position="42"/>
        <end position="166"/>
    </location>
</feature>
<dbReference type="GO" id="GO:0005634">
    <property type="term" value="C:nucleus"/>
    <property type="evidence" value="ECO:0007669"/>
    <property type="project" value="UniProtKB-SubCell"/>
</dbReference>
<dbReference type="GO" id="GO:0003677">
    <property type="term" value="F:DNA binding"/>
    <property type="evidence" value="ECO:0007669"/>
    <property type="project" value="UniProtKB-KW"/>
</dbReference>
<keyword evidence="3" id="KW-0238">DNA-binding</keyword>
<keyword evidence="9" id="KW-1185">Reference proteome</keyword>
<dbReference type="SMART" id="SM00338">
    <property type="entry name" value="BRLZ"/>
    <property type="match status" value="1"/>
</dbReference>
<sequence length="450" mass="49366">MGDAEAARGDLVQRLKPPPSPATSSSCSSVVVPEGGAVFFRHGSFVRPGIPPSAPSPSPPFHFRSLSRNPTFSTLGSSSPNPIPPPFDSAGLPPRNAHRRSQSDVPIGFFQSASPSGPMAADGATSAMIWQQRPLPPQKVKQEAEWEKETESSAEGKSEGDTADDLFNAYMNLDALDASGMEEKHGDLDSNKLSGTRTSMADSSENEAESSSMDHSGDKRSVEGDLNPVTTRHFRSLSMDSLSGKLRFGDEPPQLLPSSASQTAHHSRSDSLDGTANVLNSEFLNTKFNSVEIKKIMANEKLAEMALADPRRVKRILANRQSAARSKERKMRYISELEQKRDSTGLSRQNNELRIRLQAMEQQAQLRDAINETLNAEVQRLKLATSEITESNLSKNVDRQAINAQIFPPHQLQLQQQHQVSAHIPLYHFQSQHQQQQQQSSGGLDLESKK</sequence>
<dbReference type="SUPFAM" id="SSF57959">
    <property type="entry name" value="Leucine zipper domain"/>
    <property type="match status" value="1"/>
</dbReference>
<dbReference type="EMBL" id="JACMSC010000011">
    <property type="protein sequence ID" value="KAG6500507.1"/>
    <property type="molecule type" value="Genomic_DNA"/>
</dbReference>
<evidence type="ECO:0000256" key="3">
    <source>
        <dbReference type="ARBA" id="ARBA00023125"/>
    </source>
</evidence>
<feature type="compositionally biased region" description="Polar residues" evidence="6">
    <location>
        <begin position="66"/>
        <end position="80"/>
    </location>
</feature>
<dbReference type="AlphaFoldDB" id="A0A8J5GHF9"/>
<evidence type="ECO:0000313" key="8">
    <source>
        <dbReference type="EMBL" id="KAG6500507.1"/>
    </source>
</evidence>
<evidence type="ECO:0000256" key="4">
    <source>
        <dbReference type="ARBA" id="ARBA00023163"/>
    </source>
</evidence>
<feature type="region of interest" description="Disordered" evidence="6">
    <location>
        <begin position="178"/>
        <end position="273"/>
    </location>
</feature>
<feature type="compositionally biased region" description="Basic and acidic residues" evidence="6">
    <location>
        <begin position="140"/>
        <end position="160"/>
    </location>
</feature>
<evidence type="ECO:0000256" key="6">
    <source>
        <dbReference type="SAM" id="MobiDB-lite"/>
    </source>
</evidence>
<evidence type="ECO:0000313" key="9">
    <source>
        <dbReference type="Proteomes" id="UP000734854"/>
    </source>
</evidence>
<gene>
    <name evidence="8" type="ORF">ZIOFF_040353</name>
</gene>
<organism evidence="8 9">
    <name type="scientific">Zingiber officinale</name>
    <name type="common">Ginger</name>
    <name type="synonym">Amomum zingiber</name>
    <dbReference type="NCBI Taxonomy" id="94328"/>
    <lineage>
        <taxon>Eukaryota</taxon>
        <taxon>Viridiplantae</taxon>
        <taxon>Streptophyta</taxon>
        <taxon>Embryophyta</taxon>
        <taxon>Tracheophyta</taxon>
        <taxon>Spermatophyta</taxon>
        <taxon>Magnoliopsida</taxon>
        <taxon>Liliopsida</taxon>
        <taxon>Zingiberales</taxon>
        <taxon>Zingiberaceae</taxon>
        <taxon>Zingiber</taxon>
    </lineage>
</organism>
<dbReference type="Gene3D" id="1.20.5.170">
    <property type="match status" value="1"/>
</dbReference>
<keyword evidence="5" id="KW-0539">Nucleus</keyword>
<keyword evidence="2" id="KW-0805">Transcription regulation</keyword>